<feature type="binding site" evidence="7">
    <location>
        <position position="7"/>
    </location>
    <ligand>
        <name>S-adenosyl-L-methionine</name>
        <dbReference type="ChEBI" id="CHEBI:59789"/>
    </ligand>
</feature>
<evidence type="ECO:0000313" key="8">
    <source>
        <dbReference type="EMBL" id="WHI59623.1"/>
    </source>
</evidence>
<comment type="similarity">
    <text evidence="1">Belongs to the N(4)/N(6)-methyltransferase family.</text>
</comment>
<dbReference type="InterPro" id="IPR012327">
    <property type="entry name" value="MeTrfase_D12"/>
</dbReference>
<dbReference type="PANTHER" id="PTHR30481">
    <property type="entry name" value="DNA ADENINE METHYLASE"/>
    <property type="match status" value="1"/>
</dbReference>
<dbReference type="PRINTS" id="PR00505">
    <property type="entry name" value="D12N6MTFRASE"/>
</dbReference>
<dbReference type="EMBL" id="CP118848">
    <property type="protein sequence ID" value="WHI59623.1"/>
    <property type="molecule type" value="Genomic_DNA"/>
</dbReference>
<dbReference type="InterPro" id="IPR012263">
    <property type="entry name" value="M_m6A_EcoRV"/>
</dbReference>
<name>A0AAX3W2Y9_MAMLE</name>
<dbReference type="GO" id="GO:0009307">
    <property type="term" value="P:DNA restriction-modification system"/>
    <property type="evidence" value="ECO:0007669"/>
    <property type="project" value="InterPro"/>
</dbReference>
<dbReference type="GO" id="GO:0032259">
    <property type="term" value="P:methylation"/>
    <property type="evidence" value="ECO:0007669"/>
    <property type="project" value="UniProtKB-KW"/>
</dbReference>
<dbReference type="InterPro" id="IPR029063">
    <property type="entry name" value="SAM-dependent_MTases_sf"/>
</dbReference>
<dbReference type="GO" id="GO:1904047">
    <property type="term" value="F:S-adenosyl-L-methionine binding"/>
    <property type="evidence" value="ECO:0007669"/>
    <property type="project" value="TreeGrafter"/>
</dbReference>
<protein>
    <recommendedName>
        <fullName evidence="2">site-specific DNA-methyltransferase (adenine-specific)</fullName>
        <ecNumber evidence="2">2.1.1.72</ecNumber>
    </recommendedName>
</protein>
<keyword evidence="3 8" id="KW-0489">Methyltransferase</keyword>
<evidence type="ECO:0000256" key="7">
    <source>
        <dbReference type="PIRSR" id="PIRSR000398-1"/>
    </source>
</evidence>
<dbReference type="EC" id="2.1.1.72" evidence="2"/>
<evidence type="ECO:0000256" key="6">
    <source>
        <dbReference type="ARBA" id="ARBA00047942"/>
    </source>
</evidence>
<evidence type="ECO:0000256" key="4">
    <source>
        <dbReference type="ARBA" id="ARBA00022679"/>
    </source>
</evidence>
<dbReference type="Pfam" id="PF02086">
    <property type="entry name" value="MethyltransfD12"/>
    <property type="match status" value="1"/>
</dbReference>
<dbReference type="InterPro" id="IPR023095">
    <property type="entry name" value="Ade_MeTrfase_dom_2"/>
</dbReference>
<dbReference type="Gene3D" id="1.10.1020.10">
    <property type="entry name" value="Adenine-specific Methyltransferase, Domain 2"/>
    <property type="match status" value="1"/>
</dbReference>
<dbReference type="AlphaFoldDB" id="A0AAX3W2Y9"/>
<evidence type="ECO:0000256" key="5">
    <source>
        <dbReference type="ARBA" id="ARBA00022691"/>
    </source>
</evidence>
<feature type="binding site" evidence="7">
    <location>
        <position position="52"/>
    </location>
    <ligand>
        <name>S-adenosyl-L-methionine</name>
        <dbReference type="ChEBI" id="CHEBI:59789"/>
    </ligand>
</feature>
<feature type="binding site" evidence="7">
    <location>
        <position position="11"/>
    </location>
    <ligand>
        <name>S-adenosyl-L-methionine</name>
        <dbReference type="ChEBI" id="CHEBI:59789"/>
    </ligand>
</feature>
<dbReference type="Gene3D" id="3.40.50.150">
    <property type="entry name" value="Vaccinia Virus protein VP39"/>
    <property type="match status" value="1"/>
</dbReference>
<evidence type="ECO:0000256" key="3">
    <source>
        <dbReference type="ARBA" id="ARBA00022603"/>
    </source>
</evidence>
<dbReference type="PIRSF" id="PIRSF000398">
    <property type="entry name" value="M_m6A_EcoRV"/>
    <property type="match status" value="1"/>
</dbReference>
<feature type="binding site" evidence="7">
    <location>
        <position position="183"/>
    </location>
    <ligand>
        <name>S-adenosyl-L-methionine</name>
        <dbReference type="ChEBI" id="CHEBI:59789"/>
    </ligand>
</feature>
<gene>
    <name evidence="8" type="ORF">PYH69_13040</name>
</gene>
<reference evidence="8" key="1">
    <citation type="journal article" date="2023" name="Antibiotics">
        <title>Prevalence and Molecular Characterization of Methicillin-Resistant Staphylococci (MRS) and Mammaliicocci (MRM) in Dromedary Camels from Algeria: First Detection of SCCmec-mecC Hybrid in Methicillin-Resistant Mammaliicoccus lentus.</title>
        <authorList>
            <person name="Belhout C."/>
            <person name="Boyen F."/>
            <person name="Vereecke N."/>
            <person name="Theuns S."/>
            <person name="Taibi N."/>
            <person name="Stegger M."/>
            <person name="de la Fe-Rodriguez P.Y."/>
            <person name="Bouayad L."/>
            <person name="Elgroud R."/>
            <person name="Butaye P."/>
        </authorList>
    </citation>
    <scope>NUCLEOTIDE SEQUENCE</scope>
    <source>
        <strain evidence="8">7048</strain>
    </source>
</reference>
<evidence type="ECO:0000256" key="1">
    <source>
        <dbReference type="ARBA" id="ARBA00006594"/>
    </source>
</evidence>
<keyword evidence="5" id="KW-0949">S-adenosyl-L-methionine</keyword>
<dbReference type="PANTHER" id="PTHR30481:SF3">
    <property type="entry name" value="DNA ADENINE METHYLASE"/>
    <property type="match status" value="1"/>
</dbReference>
<evidence type="ECO:0000256" key="2">
    <source>
        <dbReference type="ARBA" id="ARBA00011900"/>
    </source>
</evidence>
<organism evidence="8 9">
    <name type="scientific">Mammaliicoccus lentus</name>
    <name type="common">Staphylococcus lentus</name>
    <dbReference type="NCBI Taxonomy" id="42858"/>
    <lineage>
        <taxon>Bacteria</taxon>
        <taxon>Bacillati</taxon>
        <taxon>Bacillota</taxon>
        <taxon>Bacilli</taxon>
        <taxon>Bacillales</taxon>
        <taxon>Staphylococcaceae</taxon>
        <taxon>Mammaliicoccus</taxon>
    </lineage>
</organism>
<accession>A0AAX3W2Y9</accession>
<dbReference type="RefSeq" id="WP_282861975.1">
    <property type="nucleotide sequence ID" value="NZ_CP118848.1"/>
</dbReference>
<dbReference type="GO" id="GO:0043565">
    <property type="term" value="F:sequence-specific DNA binding"/>
    <property type="evidence" value="ECO:0007669"/>
    <property type="project" value="TreeGrafter"/>
</dbReference>
<dbReference type="REBASE" id="718843">
    <property type="entry name" value="M2.Mle7048ORF13035P"/>
</dbReference>
<dbReference type="NCBIfam" id="TIGR00571">
    <property type="entry name" value="dam"/>
    <property type="match status" value="1"/>
</dbReference>
<keyword evidence="4 8" id="KW-0808">Transferase</keyword>
<dbReference type="GO" id="GO:0006298">
    <property type="term" value="P:mismatch repair"/>
    <property type="evidence" value="ECO:0007669"/>
    <property type="project" value="TreeGrafter"/>
</dbReference>
<evidence type="ECO:0000313" key="9">
    <source>
        <dbReference type="Proteomes" id="UP001223261"/>
    </source>
</evidence>
<comment type="catalytic activity">
    <reaction evidence="6">
        <text>a 2'-deoxyadenosine in DNA + S-adenosyl-L-methionine = an N(6)-methyl-2'-deoxyadenosine in DNA + S-adenosyl-L-homocysteine + H(+)</text>
        <dbReference type="Rhea" id="RHEA:15197"/>
        <dbReference type="Rhea" id="RHEA-COMP:12418"/>
        <dbReference type="Rhea" id="RHEA-COMP:12419"/>
        <dbReference type="ChEBI" id="CHEBI:15378"/>
        <dbReference type="ChEBI" id="CHEBI:57856"/>
        <dbReference type="ChEBI" id="CHEBI:59789"/>
        <dbReference type="ChEBI" id="CHEBI:90615"/>
        <dbReference type="ChEBI" id="CHEBI:90616"/>
        <dbReference type="EC" id="2.1.1.72"/>
    </reaction>
</comment>
<dbReference type="Proteomes" id="UP001223261">
    <property type="component" value="Chromosome"/>
</dbReference>
<proteinExistence type="inferred from homology"/>
<sequence>MQPFVKWAGGKRQFINKIMEKKPIEFNSYFEPFVGGGAVLFALQNEKSHINDINTHLIHAYNIIKEKPVELMELLDVYDLIQLNDEKYKEIRALYNQHVVDGIYNTQTAALFIFLNKHAFNGLFRVNSKGLFNVPWNKKEYAASYSKDNIIKVSEFLQNVKITSVDFVDATVDAKKGDFVFFDSPYAPLNPTSFSAYDKAGFKVEDHERLASLYRELTEKGVYCMLTNHNTDFIKDLYKDFSIEEINVRRSINSVASKRVGKEVIITNY</sequence>
<dbReference type="SUPFAM" id="SSF53335">
    <property type="entry name" value="S-adenosyl-L-methionine-dependent methyltransferases"/>
    <property type="match status" value="1"/>
</dbReference>
<dbReference type="GO" id="GO:0009007">
    <property type="term" value="F:site-specific DNA-methyltransferase (adenine-specific) activity"/>
    <property type="evidence" value="ECO:0007669"/>
    <property type="project" value="UniProtKB-EC"/>
</dbReference>